<dbReference type="InterPro" id="IPR007364">
    <property type="entry name" value="SFM1-like"/>
</dbReference>
<dbReference type="GO" id="GO:0035241">
    <property type="term" value="F:protein-arginine omega-N monomethyltransferase activity"/>
    <property type="evidence" value="ECO:0007669"/>
    <property type="project" value="TreeGrafter"/>
</dbReference>
<accession>E8R7M2</accession>
<dbReference type="OrthoDB" id="18248at2157"/>
<dbReference type="Proteomes" id="UP000001068">
    <property type="component" value="Chromosome"/>
</dbReference>
<dbReference type="Pfam" id="PF04252">
    <property type="entry name" value="SFM1-like"/>
    <property type="match status" value="1"/>
</dbReference>
<organism evidence="1 2">
    <name type="scientific">Desulfurococcus mucosus (strain ATCC 35584 / DSM 2162 / JCM 9187 / O7/1)</name>
    <dbReference type="NCBI Taxonomy" id="765177"/>
    <lineage>
        <taxon>Archaea</taxon>
        <taxon>Thermoproteota</taxon>
        <taxon>Thermoprotei</taxon>
        <taxon>Desulfurococcales</taxon>
        <taxon>Desulfurococcaceae</taxon>
        <taxon>Desulfurococcus</taxon>
    </lineage>
</organism>
<dbReference type="CDD" id="cd18090">
    <property type="entry name" value="Arginine_MT_Sfm1"/>
    <property type="match status" value="1"/>
</dbReference>
<dbReference type="HOGENOM" id="CLU_080487_1_0_2"/>
<dbReference type="KEGG" id="dmu:Desmu_0198"/>
<proteinExistence type="predicted"/>
<dbReference type="EMBL" id="CP002363">
    <property type="protein sequence ID" value="ADV64517.1"/>
    <property type="molecule type" value="Genomic_DNA"/>
</dbReference>
<dbReference type="AlphaFoldDB" id="E8R7M2"/>
<keyword evidence="2" id="KW-1185">Reference proteome</keyword>
<reference evidence="1 2" key="2">
    <citation type="journal article" date="2011" name="Stand. Genomic Sci.">
        <title>Complete genome sequence of Desulfurococcus mucosus type strain (O7/1).</title>
        <authorList>
            <person name="Wirth R."/>
            <person name="Chertkov O."/>
            <person name="Held B."/>
            <person name="Lapidus A."/>
            <person name="Nolan M."/>
            <person name="Lucas S."/>
            <person name="Hammon N."/>
            <person name="Deshpande S."/>
            <person name="Cheng J.F."/>
            <person name="Tapia R."/>
            <person name="Han C."/>
            <person name="Goodwin L."/>
            <person name="Pitluck S."/>
            <person name="Liolios K."/>
            <person name="Ioanna P."/>
            <person name="Ivanova N."/>
            <person name="Mavromatis K."/>
            <person name="Mikhailova N."/>
            <person name="Pati A."/>
            <person name="Chen A."/>
            <person name="Palaniappan K."/>
            <person name="Land M."/>
            <person name="Hauser L."/>
            <person name="Chang Y.J."/>
            <person name="Jeffries C.D."/>
            <person name="Bilek Y."/>
            <person name="Hader T."/>
            <person name="Rohde M."/>
            <person name="Spring S."/>
            <person name="Sikorski J."/>
            <person name="Goker M."/>
            <person name="Woyke T."/>
            <person name="Bristow J."/>
            <person name="Eisen J.A."/>
            <person name="Markowitz V."/>
            <person name="Hugenholtz P."/>
            <person name="Kyrpides N.C."/>
            <person name="Klenk H.P."/>
        </authorList>
    </citation>
    <scope>NUCLEOTIDE SEQUENCE [LARGE SCALE GENOMIC DNA]</scope>
    <source>
        <strain evidence="2">ATCC 35584 / DSM 2162 / JCM 9187 / O7/1</strain>
    </source>
</reference>
<dbReference type="PANTHER" id="PTHR35517">
    <property type="entry name" value="PROTEIN ARGININE N-METHYLTRANSFERASE SFM1"/>
    <property type="match status" value="1"/>
</dbReference>
<name>E8R7M2_DESM0</name>
<dbReference type="GeneID" id="10152886"/>
<dbReference type="STRING" id="765177.Desmu_0198"/>
<evidence type="ECO:0000313" key="2">
    <source>
        <dbReference type="Proteomes" id="UP000001068"/>
    </source>
</evidence>
<dbReference type="RefSeq" id="WP_013561739.1">
    <property type="nucleotide sequence ID" value="NC_014961.1"/>
</dbReference>
<dbReference type="eggNOG" id="arCOG00968">
    <property type="taxonomic scope" value="Archaea"/>
</dbReference>
<sequence length="210" mass="23761">MEGAGCGKPVVVVEHLEEGLSPWILLEYRHLSSIYGSQCVVFTNMPLRYHRIMARYGKPVAESIVDMVDRGLVRREDVIVLDPASPRELTYRDLSTARYVVVGGILGDHPPRRRTWELLTSRLTGARAFNIGSGQYSIDGAVYYIHYMYLNKGVDGYRYVDGVSIETPEGVVRLPFRYPLVDGKPLISGDLVYYIVNKRLPDHVWSEVKG</sequence>
<gene>
    <name evidence="1" type="ordered locus">Desmu_0198</name>
</gene>
<reference evidence="2" key="1">
    <citation type="submission" date="2010-11" db="EMBL/GenBank/DDBJ databases">
        <title>The complete genome of Desulfurococcus mucosus DSM 2162.</title>
        <authorList>
            <consortium name="US DOE Joint Genome Institute (JGI-PGF)"/>
            <person name="Lucas S."/>
            <person name="Copeland A."/>
            <person name="Lapidus A."/>
            <person name="Bruce D."/>
            <person name="Goodwin L."/>
            <person name="Pitluck S."/>
            <person name="Kyrpides N."/>
            <person name="Mavromatis K."/>
            <person name="Pagani I."/>
            <person name="Ivanova N."/>
            <person name="Ovchinnikova G."/>
            <person name="Chertkov O."/>
            <person name="Held B."/>
            <person name="Brettin T."/>
            <person name="Detter J.C."/>
            <person name="Tapia R."/>
            <person name="Han C."/>
            <person name="Land M."/>
            <person name="Hauser L."/>
            <person name="Markowitz V."/>
            <person name="Cheng J.-F."/>
            <person name="Hugenholtz P."/>
            <person name="Woyke T."/>
            <person name="Wu D."/>
            <person name="Wirth R."/>
            <person name="Bilek Y."/>
            <person name="Hader T."/>
            <person name="Klenk H.-P."/>
            <person name="Eisen J.A."/>
        </authorList>
    </citation>
    <scope>NUCLEOTIDE SEQUENCE [LARGE SCALE GENOMIC DNA]</scope>
    <source>
        <strain evidence="2">ATCC 35584 / DSM 2162 / JCM 9187 / O7/1</strain>
    </source>
</reference>
<dbReference type="PANTHER" id="PTHR35517:SF1">
    <property type="entry name" value="PROTEIN ARGININE N-METHYLTRANSFERASE SFM1"/>
    <property type="match status" value="1"/>
</dbReference>
<evidence type="ECO:0000313" key="1">
    <source>
        <dbReference type="EMBL" id="ADV64517.1"/>
    </source>
</evidence>
<protein>
    <submittedName>
        <fullName evidence="1">Uncharacterized protein</fullName>
    </submittedName>
</protein>